<dbReference type="InterPro" id="IPR029016">
    <property type="entry name" value="GAF-like_dom_sf"/>
</dbReference>
<gene>
    <name evidence="9" type="ORF">SaccyDRAFT_1883</name>
</gene>
<dbReference type="InterPro" id="IPR014757">
    <property type="entry name" value="Tscrpt_reg_IclR_C"/>
</dbReference>
<evidence type="ECO:0000256" key="3">
    <source>
        <dbReference type="ARBA" id="ARBA00023125"/>
    </source>
</evidence>
<proteinExistence type="predicted"/>
<reference evidence="9 10" key="1">
    <citation type="submission" date="2011-11" db="EMBL/GenBank/DDBJ databases">
        <title>The Noncontiguous Finished sequence of Saccharomonospora cyanea NA-134.</title>
        <authorList>
            <consortium name="US DOE Joint Genome Institute"/>
            <person name="Lucas S."/>
            <person name="Han J."/>
            <person name="Lapidus A."/>
            <person name="Cheng J.-F."/>
            <person name="Goodwin L."/>
            <person name="Pitluck S."/>
            <person name="Peters L."/>
            <person name="Ovchinnikova G."/>
            <person name="Lu M."/>
            <person name="Detter J.C."/>
            <person name="Han C."/>
            <person name="Tapia R."/>
            <person name="Land M."/>
            <person name="Hauser L."/>
            <person name="Kyrpides N."/>
            <person name="Ivanova N."/>
            <person name="Pagani I."/>
            <person name="Brambilla E.-M."/>
            <person name="Klenk H.-P."/>
            <person name="Woyke T."/>
        </authorList>
    </citation>
    <scope>NUCLEOTIDE SEQUENCE [LARGE SCALE GENOMIC DNA]</scope>
    <source>
        <strain evidence="9 10">NA-134</strain>
    </source>
</reference>
<evidence type="ECO:0000256" key="5">
    <source>
        <dbReference type="ARBA" id="ARBA00058938"/>
    </source>
</evidence>
<protein>
    <recommendedName>
        <fullName evidence="6">Glycerol operon regulatory protein</fullName>
    </recommendedName>
</protein>
<sequence>MDGETKQLATTRSRSVLVRGLSLLDAFSSGEPELTLAEIARRTGLPKPTAHRLLGDLMEWGAVEKSGSGSYRLATKLFWLGQLVPVHRVLREAALPHLERLHEVSRENVNLAVPDSFYTLFVERVAGRDSVPLATRVGARMPSHCAATGKVFLAWGGRERFRQLVSVGLTRFTPRTIVLPGLLHRDLARTKERGVAVTYEEAEAGVAAVAAPVHGRDGRVVAALSVTGRAQTLDLDRFGHAVRAAASAMSSSLPSGV</sequence>
<evidence type="ECO:0000313" key="10">
    <source>
        <dbReference type="Proteomes" id="UP000002791"/>
    </source>
</evidence>
<dbReference type="PROSITE" id="PS51077">
    <property type="entry name" value="HTH_ICLR"/>
    <property type="match status" value="1"/>
</dbReference>
<dbReference type="PANTHER" id="PTHR30136:SF24">
    <property type="entry name" value="HTH-TYPE TRANSCRIPTIONAL REPRESSOR ALLR"/>
    <property type="match status" value="1"/>
</dbReference>
<evidence type="ECO:0000256" key="2">
    <source>
        <dbReference type="ARBA" id="ARBA00023015"/>
    </source>
</evidence>
<dbReference type="EMBL" id="CM001440">
    <property type="protein sequence ID" value="EHR60777.1"/>
    <property type="molecule type" value="Genomic_DNA"/>
</dbReference>
<dbReference type="SMART" id="SM00346">
    <property type="entry name" value="HTH_ICLR"/>
    <property type="match status" value="1"/>
</dbReference>
<accession>H5XJL1</accession>
<evidence type="ECO:0000313" key="9">
    <source>
        <dbReference type="EMBL" id="EHR60777.1"/>
    </source>
</evidence>
<dbReference type="InterPro" id="IPR036390">
    <property type="entry name" value="WH_DNA-bd_sf"/>
</dbReference>
<dbReference type="Gene3D" id="3.30.450.40">
    <property type="match status" value="1"/>
</dbReference>
<evidence type="ECO:0000256" key="6">
    <source>
        <dbReference type="ARBA" id="ARBA00070406"/>
    </source>
</evidence>
<dbReference type="RefSeq" id="WP_005455617.1">
    <property type="nucleotide sequence ID" value="NZ_CM001440.1"/>
</dbReference>
<dbReference type="GO" id="GO:0003677">
    <property type="term" value="F:DNA binding"/>
    <property type="evidence" value="ECO:0007669"/>
    <property type="project" value="UniProtKB-KW"/>
</dbReference>
<dbReference type="OrthoDB" id="60629at2"/>
<keyword evidence="10" id="KW-1185">Reference proteome</keyword>
<feature type="domain" description="HTH iclR-type" evidence="7">
    <location>
        <begin position="14"/>
        <end position="75"/>
    </location>
</feature>
<evidence type="ECO:0000256" key="4">
    <source>
        <dbReference type="ARBA" id="ARBA00023163"/>
    </source>
</evidence>
<dbReference type="STRING" id="882082.SaccyDRAFT_1883"/>
<evidence type="ECO:0000259" key="8">
    <source>
        <dbReference type="PROSITE" id="PS51078"/>
    </source>
</evidence>
<dbReference type="SUPFAM" id="SSF55781">
    <property type="entry name" value="GAF domain-like"/>
    <property type="match status" value="1"/>
</dbReference>
<keyword evidence="4" id="KW-0804">Transcription</keyword>
<dbReference type="FunFam" id="1.10.10.10:FF:000056">
    <property type="entry name" value="IclR family transcriptional regulator"/>
    <property type="match status" value="1"/>
</dbReference>
<dbReference type="InterPro" id="IPR050707">
    <property type="entry name" value="HTH_MetabolicPath_Reg"/>
</dbReference>
<dbReference type="Proteomes" id="UP000002791">
    <property type="component" value="Chromosome"/>
</dbReference>
<name>H5XJL1_9PSEU</name>
<dbReference type="GO" id="GO:0045892">
    <property type="term" value="P:negative regulation of DNA-templated transcription"/>
    <property type="evidence" value="ECO:0007669"/>
    <property type="project" value="TreeGrafter"/>
</dbReference>
<keyword evidence="3" id="KW-0238">DNA-binding</keyword>
<dbReference type="Gene3D" id="1.10.10.10">
    <property type="entry name" value="Winged helix-like DNA-binding domain superfamily/Winged helix DNA-binding domain"/>
    <property type="match status" value="1"/>
</dbReference>
<dbReference type="GO" id="GO:0003700">
    <property type="term" value="F:DNA-binding transcription factor activity"/>
    <property type="evidence" value="ECO:0007669"/>
    <property type="project" value="TreeGrafter"/>
</dbReference>
<dbReference type="PANTHER" id="PTHR30136">
    <property type="entry name" value="HELIX-TURN-HELIX TRANSCRIPTIONAL REGULATOR, ICLR FAMILY"/>
    <property type="match status" value="1"/>
</dbReference>
<comment type="function">
    <text evidence="5">May be an activator protein for the gylABX operon.</text>
</comment>
<dbReference type="eggNOG" id="COG1414">
    <property type="taxonomic scope" value="Bacteria"/>
</dbReference>
<dbReference type="HOGENOM" id="CLU_062618_7_0_11"/>
<dbReference type="AlphaFoldDB" id="H5XJL1"/>
<dbReference type="Pfam" id="PF09339">
    <property type="entry name" value="HTH_IclR"/>
    <property type="match status" value="1"/>
</dbReference>
<dbReference type="InterPro" id="IPR005471">
    <property type="entry name" value="Tscrpt_reg_IclR_N"/>
</dbReference>
<dbReference type="Pfam" id="PF01614">
    <property type="entry name" value="IclR_C"/>
    <property type="match status" value="1"/>
</dbReference>
<keyword evidence="1" id="KW-0319">Glycerol metabolism</keyword>
<dbReference type="GO" id="GO:0006071">
    <property type="term" value="P:glycerol metabolic process"/>
    <property type="evidence" value="ECO:0007669"/>
    <property type="project" value="UniProtKB-KW"/>
</dbReference>
<organism evidence="9 10">
    <name type="scientific">Saccharomonospora cyanea NA-134</name>
    <dbReference type="NCBI Taxonomy" id="882082"/>
    <lineage>
        <taxon>Bacteria</taxon>
        <taxon>Bacillati</taxon>
        <taxon>Actinomycetota</taxon>
        <taxon>Actinomycetes</taxon>
        <taxon>Pseudonocardiales</taxon>
        <taxon>Pseudonocardiaceae</taxon>
        <taxon>Saccharomonospora</taxon>
    </lineage>
</organism>
<dbReference type="SUPFAM" id="SSF46785">
    <property type="entry name" value="Winged helix' DNA-binding domain"/>
    <property type="match status" value="1"/>
</dbReference>
<dbReference type="InterPro" id="IPR036388">
    <property type="entry name" value="WH-like_DNA-bd_sf"/>
</dbReference>
<feature type="domain" description="IclR-ED" evidence="8">
    <location>
        <begin position="76"/>
        <end position="255"/>
    </location>
</feature>
<keyword evidence="2" id="KW-0805">Transcription regulation</keyword>
<dbReference type="PROSITE" id="PS51078">
    <property type="entry name" value="ICLR_ED"/>
    <property type="match status" value="1"/>
</dbReference>
<evidence type="ECO:0000256" key="1">
    <source>
        <dbReference type="ARBA" id="ARBA00022798"/>
    </source>
</evidence>
<evidence type="ECO:0000259" key="7">
    <source>
        <dbReference type="PROSITE" id="PS51077"/>
    </source>
</evidence>